<name>A0ACB7I2X3_MANES</name>
<protein>
    <submittedName>
        <fullName evidence="1">Uncharacterized protein</fullName>
    </submittedName>
</protein>
<dbReference type="EMBL" id="CM004388">
    <property type="protein sequence ID" value="KAG8659417.1"/>
    <property type="molecule type" value="Genomic_DNA"/>
</dbReference>
<proteinExistence type="predicted"/>
<gene>
    <name evidence="1" type="ORF">MANES_02G036501v8</name>
</gene>
<keyword evidence="2" id="KW-1185">Reference proteome</keyword>
<evidence type="ECO:0000313" key="1">
    <source>
        <dbReference type="EMBL" id="KAG8659417.1"/>
    </source>
</evidence>
<comment type="caution">
    <text evidence="1">The sequence shown here is derived from an EMBL/GenBank/DDBJ whole genome shotgun (WGS) entry which is preliminary data.</text>
</comment>
<accession>A0ACB7I2X3</accession>
<reference evidence="2" key="1">
    <citation type="journal article" date="2016" name="Nat. Biotechnol.">
        <title>Sequencing wild and cultivated cassava and related species reveals extensive interspecific hybridization and genetic diversity.</title>
        <authorList>
            <person name="Bredeson J.V."/>
            <person name="Lyons J.B."/>
            <person name="Prochnik S.E."/>
            <person name="Wu G.A."/>
            <person name="Ha C.M."/>
            <person name="Edsinger-Gonzales E."/>
            <person name="Grimwood J."/>
            <person name="Schmutz J."/>
            <person name="Rabbi I.Y."/>
            <person name="Egesi C."/>
            <person name="Nauluvula P."/>
            <person name="Lebot V."/>
            <person name="Ndunguru J."/>
            <person name="Mkamilo G."/>
            <person name="Bart R.S."/>
            <person name="Setter T.L."/>
            <person name="Gleadow R.M."/>
            <person name="Kulakow P."/>
            <person name="Ferguson M.E."/>
            <person name="Rounsley S."/>
            <person name="Rokhsar D.S."/>
        </authorList>
    </citation>
    <scope>NUCLEOTIDE SEQUENCE [LARGE SCALE GENOMIC DNA]</scope>
    <source>
        <strain evidence="2">cv. AM560-2</strain>
    </source>
</reference>
<dbReference type="Proteomes" id="UP000091857">
    <property type="component" value="Chromosome 2"/>
</dbReference>
<organism evidence="1 2">
    <name type="scientific">Manihot esculenta</name>
    <name type="common">Cassava</name>
    <name type="synonym">Jatropha manihot</name>
    <dbReference type="NCBI Taxonomy" id="3983"/>
    <lineage>
        <taxon>Eukaryota</taxon>
        <taxon>Viridiplantae</taxon>
        <taxon>Streptophyta</taxon>
        <taxon>Embryophyta</taxon>
        <taxon>Tracheophyta</taxon>
        <taxon>Spermatophyta</taxon>
        <taxon>Magnoliopsida</taxon>
        <taxon>eudicotyledons</taxon>
        <taxon>Gunneridae</taxon>
        <taxon>Pentapetalae</taxon>
        <taxon>rosids</taxon>
        <taxon>fabids</taxon>
        <taxon>Malpighiales</taxon>
        <taxon>Euphorbiaceae</taxon>
        <taxon>Crotonoideae</taxon>
        <taxon>Manihoteae</taxon>
        <taxon>Manihot</taxon>
    </lineage>
</organism>
<evidence type="ECO:0000313" key="2">
    <source>
        <dbReference type="Proteomes" id="UP000091857"/>
    </source>
</evidence>
<sequence length="646" mass="72617">MMMQGDIDLNPVQLYTDSFKEVLKHTMLNQDVVFRNQVHELHRLYSVQESLMNDFDWRNCNTCNSWNPKAQSSFLLTNPTRYEPPAKDIRFSSTAKVDSIPFISQELSEDCHGTNNKLQHKPLDLQLSADEFIDQVEKDFLKRGNFQNCLDDLRDTKLPLSSNFSDAVELKLSLSIGGNARIKGDTTRTCFTRKSYSYSQNVIDLEESVGRIPDGDAKCPPTLGHFFVETHSKSKHERQGYTFSNPVISTSVNKDLSNEIAESSSMHSECCQVQTFSSEGIRDFHDDVPPDDHSTPMEQFTSELGGQLDLNKVHLDDSICCSDDNMPACPPISNSKDGPDGCTGSMQDGTCPSTFRIKEPTEQSNECSEELDCCSGDEKSGNVELKPKFAGEVSYEKSEVENALVSCSHQNQNTFLEEHGNVSPASWKSCISYNDSSTAKRKYSGITSCLGSQLVDALTSEHDERISDSSDLKNGNYEKKEVSAQVDVFIQQAAELLIHISSDHSACDQVSFTKVGLKDMEDGKRERPQCSLDSFELITLNLAESNMDDNSVSSKPFEVNDMELKDFGLKLKRGRRMKDFQREILPSLASLSRREILEDINIMEGVLRSREYRKFRAKTAVHGENRSSPVRIRRSRLGYAGRKNIS</sequence>